<protein>
    <recommendedName>
        <fullName evidence="3">LOB domain-containing protein</fullName>
    </recommendedName>
</protein>
<feature type="domain" description="LOB" evidence="3">
    <location>
        <begin position="6"/>
        <end position="109"/>
    </location>
</feature>
<evidence type="ECO:0000313" key="5">
    <source>
        <dbReference type="Proteomes" id="UP000030748"/>
    </source>
</evidence>
<dbReference type="PROSITE" id="PS50891">
    <property type="entry name" value="LOB"/>
    <property type="match status" value="1"/>
</dbReference>
<evidence type="ECO:0000313" key="4">
    <source>
        <dbReference type="EMBL" id="EYU34684.1"/>
    </source>
</evidence>
<feature type="compositionally biased region" description="Polar residues" evidence="2">
    <location>
        <begin position="181"/>
        <end position="200"/>
    </location>
</feature>
<dbReference type="EMBL" id="KI630674">
    <property type="protein sequence ID" value="EYU34684.1"/>
    <property type="molecule type" value="Genomic_DNA"/>
</dbReference>
<evidence type="ECO:0000256" key="1">
    <source>
        <dbReference type="ARBA" id="ARBA00005474"/>
    </source>
</evidence>
<gene>
    <name evidence="4" type="ORF">MIMGU_mgv1a018096mg</name>
</gene>
<organism evidence="4 5">
    <name type="scientific">Erythranthe guttata</name>
    <name type="common">Yellow monkey flower</name>
    <name type="synonym">Mimulus guttatus</name>
    <dbReference type="NCBI Taxonomy" id="4155"/>
    <lineage>
        <taxon>Eukaryota</taxon>
        <taxon>Viridiplantae</taxon>
        <taxon>Streptophyta</taxon>
        <taxon>Embryophyta</taxon>
        <taxon>Tracheophyta</taxon>
        <taxon>Spermatophyta</taxon>
        <taxon>Magnoliopsida</taxon>
        <taxon>eudicotyledons</taxon>
        <taxon>Gunneridae</taxon>
        <taxon>Pentapetalae</taxon>
        <taxon>asterids</taxon>
        <taxon>lamiids</taxon>
        <taxon>Lamiales</taxon>
        <taxon>Phrymaceae</taxon>
        <taxon>Erythranthe</taxon>
    </lineage>
</organism>
<comment type="similarity">
    <text evidence="1">Belongs to the LOB domain-containing protein family.</text>
</comment>
<keyword evidence="5" id="KW-1185">Reference proteome</keyword>
<proteinExistence type="inferred from homology"/>
<name>A0A022R3Y5_ERYGU</name>
<dbReference type="GO" id="GO:0005634">
    <property type="term" value="C:nucleus"/>
    <property type="evidence" value="ECO:0000318"/>
    <property type="project" value="GO_Central"/>
</dbReference>
<feature type="compositionally biased region" description="Polar residues" evidence="2">
    <location>
        <begin position="130"/>
        <end position="152"/>
    </location>
</feature>
<reference evidence="4 5" key="1">
    <citation type="journal article" date="2013" name="Proc. Natl. Acad. Sci. U.S.A.">
        <title>Fine-scale variation in meiotic recombination in Mimulus inferred from population shotgun sequencing.</title>
        <authorList>
            <person name="Hellsten U."/>
            <person name="Wright K.M."/>
            <person name="Jenkins J."/>
            <person name="Shu S."/>
            <person name="Yuan Y."/>
            <person name="Wessler S.R."/>
            <person name="Schmutz J."/>
            <person name="Willis J.H."/>
            <person name="Rokhsar D.S."/>
        </authorList>
    </citation>
    <scope>NUCLEOTIDE SEQUENCE [LARGE SCALE GENOMIC DNA]</scope>
    <source>
        <strain evidence="5">cv. DUN x IM62</strain>
    </source>
</reference>
<feature type="region of interest" description="Disordered" evidence="2">
    <location>
        <begin position="130"/>
        <end position="221"/>
    </location>
</feature>
<dbReference type="GO" id="GO:0006355">
    <property type="term" value="P:regulation of DNA-templated transcription"/>
    <property type="evidence" value="ECO:0000318"/>
    <property type="project" value="GO_Central"/>
</dbReference>
<feature type="region of interest" description="Disordered" evidence="2">
    <location>
        <begin position="246"/>
        <end position="265"/>
    </location>
</feature>
<dbReference type="GO" id="GO:0001216">
    <property type="term" value="F:DNA-binding transcription activator activity"/>
    <property type="evidence" value="ECO:0000318"/>
    <property type="project" value="GO_Central"/>
</dbReference>
<dbReference type="STRING" id="4155.A0A022R3Y5"/>
<accession>A0A022R3Y5</accession>
<feature type="region of interest" description="Disordered" evidence="2">
    <location>
        <begin position="344"/>
        <end position="372"/>
    </location>
</feature>
<dbReference type="PANTHER" id="PTHR31301:SF21">
    <property type="entry name" value="LOB DOMAIN-CONTAINING PROTEIN 27-RELATED"/>
    <property type="match status" value="1"/>
</dbReference>
<feature type="non-terminal residue" evidence="4">
    <location>
        <position position="372"/>
    </location>
</feature>
<dbReference type="PANTHER" id="PTHR31301">
    <property type="entry name" value="LOB DOMAIN-CONTAINING PROTEIN 4-RELATED"/>
    <property type="match status" value="1"/>
</dbReference>
<dbReference type="InterPro" id="IPR004883">
    <property type="entry name" value="LOB"/>
</dbReference>
<dbReference type="AlphaFoldDB" id="A0A022R3Y5"/>
<evidence type="ECO:0000256" key="2">
    <source>
        <dbReference type="SAM" id="MobiDB-lite"/>
    </source>
</evidence>
<feature type="compositionally biased region" description="Basic and acidic residues" evidence="2">
    <location>
        <begin position="251"/>
        <end position="265"/>
    </location>
</feature>
<evidence type="ECO:0000259" key="3">
    <source>
        <dbReference type="PROSITE" id="PS50891"/>
    </source>
</evidence>
<dbReference type="Pfam" id="PF03195">
    <property type="entry name" value="LOB"/>
    <property type="match status" value="1"/>
</dbReference>
<feature type="compositionally biased region" description="Polar residues" evidence="2">
    <location>
        <begin position="353"/>
        <end position="366"/>
    </location>
</feature>
<dbReference type="Proteomes" id="UP000030748">
    <property type="component" value="Unassembled WGS sequence"/>
</dbReference>
<sequence length="372" mass="42342">MTRIQTRCAACYYRRRKCPDDCPLRRYFPANQPLNIFHSVHRLFTVKKITEMLKDLKSDAERDICMQSIIDESNAWEQFPAEGCTGVIRQLQLQIQDALQEWQRVKAQLAACRNNRHLFVDNNNAQPASSRQYLSSEYPPSTNCLPGSTQFEPGSGSGSSSMPPPSDVGPTYFEFRVDPQYLSSEHPPSTNWLPGSTHFESGSGSGSSSMPPPPPPPQANYLNSAIQQQMGSSFGIPRRRDQDFQESVMKSTDETRSLQIDRGDRTEEASSSFDIRQLLRQVGQHFQEWFMKSTDETLSLQIDGGDRTEEASSSFDIQQLVRQVDQDFQEWFTNSKYETLSLQIDRGDRTEEPSSSFDIQQFLPNDQDSDET</sequence>